<dbReference type="EMBL" id="BMLW01000003">
    <property type="protein sequence ID" value="GGP09000.1"/>
    <property type="molecule type" value="Genomic_DNA"/>
</dbReference>
<dbReference type="InterPro" id="IPR051531">
    <property type="entry name" value="N-acetyltransferase"/>
</dbReference>
<accession>A0ABQ2NSF6</accession>
<dbReference type="Pfam" id="PF13302">
    <property type="entry name" value="Acetyltransf_3"/>
    <property type="match status" value="1"/>
</dbReference>
<comment type="caution">
    <text evidence="2">The sequence shown here is derived from an EMBL/GenBank/DDBJ whole genome shotgun (WGS) entry which is preliminary data.</text>
</comment>
<reference evidence="3" key="1">
    <citation type="journal article" date="2019" name="Int. J. Syst. Evol. Microbiol.">
        <title>The Global Catalogue of Microorganisms (GCM) 10K type strain sequencing project: providing services to taxonomists for standard genome sequencing and annotation.</title>
        <authorList>
            <consortium name="The Broad Institute Genomics Platform"/>
            <consortium name="The Broad Institute Genome Sequencing Center for Infectious Disease"/>
            <person name="Wu L."/>
            <person name="Ma J."/>
        </authorList>
    </citation>
    <scope>NUCLEOTIDE SEQUENCE [LARGE SCALE GENOMIC DNA]</scope>
    <source>
        <strain evidence="3">CGMCC 1.7693</strain>
    </source>
</reference>
<gene>
    <name evidence="2" type="ORF">GCM10011346_11300</name>
</gene>
<evidence type="ECO:0000313" key="3">
    <source>
        <dbReference type="Proteomes" id="UP000641206"/>
    </source>
</evidence>
<name>A0ABQ2NSF6_9BACI</name>
<dbReference type="CDD" id="cd04301">
    <property type="entry name" value="NAT_SF"/>
    <property type="match status" value="1"/>
</dbReference>
<sequence>MGDLSFTKFFKEKDELLALMTSNDWEFHSNPSPTSEQIIKGYHAGWYHEGRETFWIEEADEKIGLIIIHDISDTIPSFDIRLDSEARGKGYGIKAVNWVIDYIFGLSEKKIRLEAYTRSDNLAMRKTLNKCGFVKEGYLRHAWENDDGSISDSVCYAMIRKDWKTKSSTPIKLDEFPF</sequence>
<dbReference type="InterPro" id="IPR000182">
    <property type="entry name" value="GNAT_dom"/>
</dbReference>
<dbReference type="Gene3D" id="3.40.630.30">
    <property type="match status" value="1"/>
</dbReference>
<evidence type="ECO:0000313" key="2">
    <source>
        <dbReference type="EMBL" id="GGP09000.1"/>
    </source>
</evidence>
<evidence type="ECO:0000259" key="1">
    <source>
        <dbReference type="PROSITE" id="PS51186"/>
    </source>
</evidence>
<dbReference type="Proteomes" id="UP000641206">
    <property type="component" value="Unassembled WGS sequence"/>
</dbReference>
<feature type="domain" description="N-acetyltransferase" evidence="1">
    <location>
        <begin position="15"/>
        <end position="163"/>
    </location>
</feature>
<dbReference type="PROSITE" id="PS51186">
    <property type="entry name" value="GNAT"/>
    <property type="match status" value="1"/>
</dbReference>
<organism evidence="2 3">
    <name type="scientific">Oceanobacillus neutriphilus</name>
    <dbReference type="NCBI Taxonomy" id="531815"/>
    <lineage>
        <taxon>Bacteria</taxon>
        <taxon>Bacillati</taxon>
        <taxon>Bacillota</taxon>
        <taxon>Bacilli</taxon>
        <taxon>Bacillales</taxon>
        <taxon>Bacillaceae</taxon>
        <taxon>Oceanobacillus</taxon>
    </lineage>
</organism>
<dbReference type="SUPFAM" id="SSF55729">
    <property type="entry name" value="Acyl-CoA N-acyltransferases (Nat)"/>
    <property type="match status" value="1"/>
</dbReference>
<protein>
    <recommendedName>
        <fullName evidence="1">N-acetyltransferase domain-containing protein</fullName>
    </recommendedName>
</protein>
<proteinExistence type="predicted"/>
<dbReference type="PANTHER" id="PTHR43792">
    <property type="entry name" value="GNAT FAMILY, PUTATIVE (AFU_ORTHOLOGUE AFUA_3G00765)-RELATED-RELATED"/>
    <property type="match status" value="1"/>
</dbReference>
<dbReference type="InterPro" id="IPR016181">
    <property type="entry name" value="Acyl_CoA_acyltransferase"/>
</dbReference>
<dbReference type="RefSeq" id="WP_188733483.1">
    <property type="nucleotide sequence ID" value="NZ_BMLW01000003.1"/>
</dbReference>
<keyword evidence="3" id="KW-1185">Reference proteome</keyword>